<evidence type="ECO:0000259" key="7">
    <source>
        <dbReference type="PROSITE" id="PS50113"/>
    </source>
</evidence>
<organism evidence="8 9">
    <name type="scientific">Cytophaga hutchinsonii (strain ATCC 33406 / DSM 1761 / CIP 103989 / NBRC 15051 / NCIMB 9469 / D465)</name>
    <dbReference type="NCBI Taxonomy" id="269798"/>
    <lineage>
        <taxon>Bacteria</taxon>
        <taxon>Pseudomonadati</taxon>
        <taxon>Bacteroidota</taxon>
        <taxon>Cytophagia</taxon>
        <taxon>Cytophagales</taxon>
        <taxon>Cytophagaceae</taxon>
        <taxon>Cytophaga</taxon>
    </lineage>
</organism>
<dbReference type="InterPro" id="IPR005467">
    <property type="entry name" value="His_kinase_dom"/>
</dbReference>
<dbReference type="KEGG" id="chu:CHU_1215"/>
<evidence type="ECO:0000256" key="1">
    <source>
        <dbReference type="ARBA" id="ARBA00000085"/>
    </source>
</evidence>
<dbReference type="InterPro" id="IPR003661">
    <property type="entry name" value="HisK_dim/P_dom"/>
</dbReference>
<gene>
    <name evidence="8" type="primary">evgS</name>
    <name evidence="8" type="ordered locus">CHU_1215</name>
</gene>
<dbReference type="PRINTS" id="PR00344">
    <property type="entry name" value="BCTRLSENSOR"/>
</dbReference>
<dbReference type="InterPro" id="IPR035965">
    <property type="entry name" value="PAS-like_dom_sf"/>
</dbReference>
<dbReference type="InterPro" id="IPR000700">
    <property type="entry name" value="PAS-assoc_C"/>
</dbReference>
<dbReference type="SUPFAM" id="SSF55785">
    <property type="entry name" value="PYP-like sensor domain (PAS domain)"/>
    <property type="match status" value="1"/>
</dbReference>
<dbReference type="Gene3D" id="3.30.565.10">
    <property type="entry name" value="Histidine kinase-like ATPase, C-terminal domain"/>
    <property type="match status" value="1"/>
</dbReference>
<evidence type="ECO:0000256" key="5">
    <source>
        <dbReference type="ARBA" id="ARBA00022777"/>
    </source>
</evidence>
<dbReference type="GO" id="GO:0000155">
    <property type="term" value="F:phosphorelay sensor kinase activity"/>
    <property type="evidence" value="ECO:0007669"/>
    <property type="project" value="InterPro"/>
</dbReference>
<evidence type="ECO:0000313" key="8">
    <source>
        <dbReference type="EMBL" id="ABG58488.1"/>
    </source>
</evidence>
<dbReference type="InterPro" id="IPR036097">
    <property type="entry name" value="HisK_dim/P_sf"/>
</dbReference>
<dbReference type="InterPro" id="IPR003594">
    <property type="entry name" value="HATPase_dom"/>
</dbReference>
<evidence type="ECO:0000256" key="3">
    <source>
        <dbReference type="ARBA" id="ARBA00022553"/>
    </source>
</evidence>
<keyword evidence="4 8" id="KW-0808">Transferase</keyword>
<dbReference type="InterPro" id="IPR000014">
    <property type="entry name" value="PAS"/>
</dbReference>
<dbReference type="SUPFAM" id="SSF55874">
    <property type="entry name" value="ATPase domain of HSP90 chaperone/DNA topoisomerase II/histidine kinase"/>
    <property type="match status" value="1"/>
</dbReference>
<dbReference type="CDD" id="cd00082">
    <property type="entry name" value="HisKA"/>
    <property type="match status" value="1"/>
</dbReference>
<dbReference type="Pfam" id="PF02518">
    <property type="entry name" value="HATPase_c"/>
    <property type="match status" value="1"/>
</dbReference>
<feature type="domain" description="Histidine kinase" evidence="6">
    <location>
        <begin position="330"/>
        <end position="553"/>
    </location>
</feature>
<dbReference type="Proteomes" id="UP000001822">
    <property type="component" value="Chromosome"/>
</dbReference>
<dbReference type="CDD" id="cd00130">
    <property type="entry name" value="PAS"/>
    <property type="match status" value="1"/>
</dbReference>
<dbReference type="InterPro" id="IPR052162">
    <property type="entry name" value="Sensor_kinase/Photoreceptor"/>
</dbReference>
<dbReference type="RefSeq" id="WP_011584603.1">
    <property type="nucleotide sequence ID" value="NC_008255.1"/>
</dbReference>
<name>A0A6N4SQD5_CYTH3</name>
<evidence type="ECO:0000259" key="6">
    <source>
        <dbReference type="PROSITE" id="PS50109"/>
    </source>
</evidence>
<keyword evidence="5" id="KW-0418">Kinase</keyword>
<dbReference type="NCBIfam" id="TIGR00229">
    <property type="entry name" value="sensory_box"/>
    <property type="match status" value="1"/>
</dbReference>
<dbReference type="PROSITE" id="PS50109">
    <property type="entry name" value="HIS_KIN"/>
    <property type="match status" value="1"/>
</dbReference>
<evidence type="ECO:0000313" key="9">
    <source>
        <dbReference type="Proteomes" id="UP000001822"/>
    </source>
</evidence>
<keyword evidence="9" id="KW-1185">Reference proteome</keyword>
<dbReference type="InterPro" id="IPR004358">
    <property type="entry name" value="Sig_transdc_His_kin-like_C"/>
</dbReference>
<protein>
    <recommendedName>
        <fullName evidence="2">histidine kinase</fullName>
        <ecNumber evidence="2">2.7.13.3</ecNumber>
    </recommendedName>
</protein>
<dbReference type="AlphaFoldDB" id="A0A6N4SQD5"/>
<dbReference type="PANTHER" id="PTHR43304">
    <property type="entry name" value="PHYTOCHROME-LIKE PROTEIN CPH1"/>
    <property type="match status" value="1"/>
</dbReference>
<keyword evidence="3" id="KW-0597">Phosphoprotein</keyword>
<dbReference type="SMART" id="SM00387">
    <property type="entry name" value="HATPase_c"/>
    <property type="match status" value="1"/>
</dbReference>
<evidence type="ECO:0000256" key="4">
    <source>
        <dbReference type="ARBA" id="ARBA00022679"/>
    </source>
</evidence>
<accession>A0A6N4SQD5</accession>
<evidence type="ECO:0000256" key="2">
    <source>
        <dbReference type="ARBA" id="ARBA00012438"/>
    </source>
</evidence>
<dbReference type="OrthoDB" id="9766459at2"/>
<sequence length="553" mass="63029">MIEIVKINLENEMDLILSHKRSMKLAELCGLSVLVQTSFATAVSEISRCLIGDEFNRSSLTLSIHVLPNNRKELVAVLQTNDTFERKHSEAIKYAQRLIDTLKIDRQKDTTEVILTQKINFSGLINDTRMQSFINYFKRELPLSPYDELRKKNIQLLEVSEKLKDSEVQYKMLTETLPLMMFTANGGGYLTYANKWLKDYFGMLEIQSGKTEWTSLVNSSDTKQVRDEWEKAQTNQTHFRAQAKLKSKTAESALWHLISLVPVKNDLNQITSWTGFFVDIHAQKVVEETLKNNVELKSIQKQLLNYQGKLEEKVHELNKSNHDLEQFAYIASHDLQEPLRKIQSFTELLELNITDKERSKKYLDKIDSAASRMSGLIKDVLNYSRLSQSANTFVETNLQNVLEHVKTDVELIIEEKGAIIKSTPLPVINGIEQQLYQLFYNLINNALKFSTEKPLLTISCRNLTDDEVTGNTELSSGQAYIELVFKDNGIGFDQKHAKQIFTIFKRLNSKDKYEGTGIGLALCKKIVDNHHGLITVTSEPGAGTAFNVILPVA</sequence>
<reference evidence="8 9" key="1">
    <citation type="journal article" date="2007" name="Appl. Environ. Microbiol.">
        <title>Genome sequence of the cellulolytic gliding bacterium Cytophaga hutchinsonii.</title>
        <authorList>
            <person name="Xie G."/>
            <person name="Bruce D.C."/>
            <person name="Challacombe J.F."/>
            <person name="Chertkov O."/>
            <person name="Detter J.C."/>
            <person name="Gilna P."/>
            <person name="Han C.S."/>
            <person name="Lucas S."/>
            <person name="Misra M."/>
            <person name="Myers G.L."/>
            <person name="Richardson P."/>
            <person name="Tapia R."/>
            <person name="Thayer N."/>
            <person name="Thompson L.S."/>
            <person name="Brettin T.S."/>
            <person name="Henrissat B."/>
            <person name="Wilson D.B."/>
            <person name="McBride M.J."/>
        </authorList>
    </citation>
    <scope>NUCLEOTIDE SEQUENCE [LARGE SCALE GENOMIC DNA]</scope>
    <source>
        <strain evidence="9">ATCC 33406 / DSM 1761 / CIP 103989 / NBRC 15051 / NCIMB 9469 / D465</strain>
    </source>
</reference>
<dbReference type="EC" id="2.7.13.3" evidence="2"/>
<dbReference type="PANTHER" id="PTHR43304:SF1">
    <property type="entry name" value="PAC DOMAIN-CONTAINING PROTEIN"/>
    <property type="match status" value="1"/>
</dbReference>
<dbReference type="SUPFAM" id="SSF47384">
    <property type="entry name" value="Homodimeric domain of signal transducing histidine kinase"/>
    <property type="match status" value="1"/>
</dbReference>
<dbReference type="EMBL" id="CP000383">
    <property type="protein sequence ID" value="ABG58488.1"/>
    <property type="molecule type" value="Genomic_DNA"/>
</dbReference>
<dbReference type="Gene3D" id="3.30.450.20">
    <property type="entry name" value="PAS domain"/>
    <property type="match status" value="1"/>
</dbReference>
<dbReference type="InterPro" id="IPR036890">
    <property type="entry name" value="HATPase_C_sf"/>
</dbReference>
<dbReference type="SMART" id="SM00388">
    <property type="entry name" value="HisKA"/>
    <property type="match status" value="1"/>
</dbReference>
<proteinExistence type="predicted"/>
<feature type="domain" description="PAC" evidence="7">
    <location>
        <begin position="239"/>
        <end position="292"/>
    </location>
</feature>
<dbReference type="PROSITE" id="PS50113">
    <property type="entry name" value="PAC"/>
    <property type="match status" value="1"/>
</dbReference>
<dbReference type="Gene3D" id="1.10.287.130">
    <property type="match status" value="1"/>
</dbReference>
<dbReference type="Pfam" id="PF00512">
    <property type="entry name" value="HisKA"/>
    <property type="match status" value="1"/>
</dbReference>
<comment type="catalytic activity">
    <reaction evidence="1">
        <text>ATP + protein L-histidine = ADP + protein N-phospho-L-histidine.</text>
        <dbReference type="EC" id="2.7.13.3"/>
    </reaction>
</comment>